<comment type="caution">
    <text evidence="2">The sequence shown here is derived from an EMBL/GenBank/DDBJ whole genome shotgun (WGS) entry which is preliminary data.</text>
</comment>
<evidence type="ECO:0008006" key="4">
    <source>
        <dbReference type="Google" id="ProtNLM"/>
    </source>
</evidence>
<evidence type="ECO:0000313" key="3">
    <source>
        <dbReference type="Proteomes" id="UP001458880"/>
    </source>
</evidence>
<evidence type="ECO:0000256" key="1">
    <source>
        <dbReference type="SAM" id="MobiDB-lite"/>
    </source>
</evidence>
<feature type="region of interest" description="Disordered" evidence="1">
    <location>
        <begin position="224"/>
        <end position="266"/>
    </location>
</feature>
<dbReference type="Proteomes" id="UP001458880">
    <property type="component" value="Unassembled WGS sequence"/>
</dbReference>
<accession>A0AAW1IU61</accession>
<dbReference type="AlphaFoldDB" id="A0AAW1IU61"/>
<sequence length="266" mass="29326">MKKAVLQIISGQKTLREAATHLISKSALQRHVSKYKGLSDDEKAKYDFSQKHGYKSVFTEAEEAMLTQYLLDASYMCYGLTERETRILAYSFGVTNSIVIPDTWNANGAVGGEWMKNFRHRNSRLKLRTPEAVASDETGVTTVHKPPKVLAQSGCKQVGKITSGERDRPFEVATLPNPEPQNTVTSEANSAPESSIEVHNVGFDVTLEKISVDSNDITTAYFQPPDEPAVAGPSHSKASMLVTPEAIRPHPKVAPRKNTTKRKKGQ</sequence>
<proteinExistence type="predicted"/>
<feature type="compositionally biased region" description="Basic residues" evidence="1">
    <location>
        <begin position="249"/>
        <end position="266"/>
    </location>
</feature>
<keyword evidence="3" id="KW-1185">Reference proteome</keyword>
<reference evidence="2 3" key="1">
    <citation type="journal article" date="2024" name="BMC Genomics">
        <title>De novo assembly and annotation of Popillia japonica's genome with initial clues to its potential as an invasive pest.</title>
        <authorList>
            <person name="Cucini C."/>
            <person name="Boschi S."/>
            <person name="Funari R."/>
            <person name="Cardaioli E."/>
            <person name="Iannotti N."/>
            <person name="Marturano G."/>
            <person name="Paoli F."/>
            <person name="Bruttini M."/>
            <person name="Carapelli A."/>
            <person name="Frati F."/>
            <person name="Nardi F."/>
        </authorList>
    </citation>
    <scope>NUCLEOTIDE SEQUENCE [LARGE SCALE GENOMIC DNA]</scope>
    <source>
        <strain evidence="2">DMR45628</strain>
    </source>
</reference>
<name>A0AAW1IU61_POPJA</name>
<evidence type="ECO:0000313" key="2">
    <source>
        <dbReference type="EMBL" id="KAK9693247.1"/>
    </source>
</evidence>
<dbReference type="EMBL" id="JASPKY010000547">
    <property type="protein sequence ID" value="KAK9693247.1"/>
    <property type="molecule type" value="Genomic_DNA"/>
</dbReference>
<protein>
    <recommendedName>
        <fullName evidence="4">HTH CENPB-type domain-containing protein</fullName>
    </recommendedName>
</protein>
<organism evidence="2 3">
    <name type="scientific">Popillia japonica</name>
    <name type="common">Japanese beetle</name>
    <dbReference type="NCBI Taxonomy" id="7064"/>
    <lineage>
        <taxon>Eukaryota</taxon>
        <taxon>Metazoa</taxon>
        <taxon>Ecdysozoa</taxon>
        <taxon>Arthropoda</taxon>
        <taxon>Hexapoda</taxon>
        <taxon>Insecta</taxon>
        <taxon>Pterygota</taxon>
        <taxon>Neoptera</taxon>
        <taxon>Endopterygota</taxon>
        <taxon>Coleoptera</taxon>
        <taxon>Polyphaga</taxon>
        <taxon>Scarabaeiformia</taxon>
        <taxon>Scarabaeidae</taxon>
        <taxon>Rutelinae</taxon>
        <taxon>Popillia</taxon>
    </lineage>
</organism>
<gene>
    <name evidence="2" type="ORF">QE152_g34304</name>
</gene>